<feature type="compositionally biased region" description="Basic and acidic residues" evidence="8">
    <location>
        <begin position="1"/>
        <end position="10"/>
    </location>
</feature>
<dbReference type="FunFam" id="2.60.40.10:FF:000345">
    <property type="entry name" value="Muscle M-line assembly protein unc-89"/>
    <property type="match status" value="1"/>
</dbReference>
<feature type="region of interest" description="Disordered" evidence="8">
    <location>
        <begin position="1"/>
        <end position="34"/>
    </location>
</feature>
<dbReference type="Proteomes" id="UP000492821">
    <property type="component" value="Unassembled WGS sequence"/>
</dbReference>
<feature type="region of interest" description="Disordered" evidence="8">
    <location>
        <begin position="1453"/>
        <end position="1637"/>
    </location>
</feature>
<feature type="compositionally biased region" description="Basic and acidic residues" evidence="8">
    <location>
        <begin position="3238"/>
        <end position="3247"/>
    </location>
</feature>
<feature type="compositionally biased region" description="Polar residues" evidence="8">
    <location>
        <begin position="326"/>
        <end position="361"/>
    </location>
</feature>
<feature type="compositionally biased region" description="Low complexity" evidence="8">
    <location>
        <begin position="1576"/>
        <end position="1588"/>
    </location>
</feature>
<dbReference type="SMART" id="SM00408">
    <property type="entry name" value="IGc2"/>
    <property type="match status" value="5"/>
</dbReference>
<organism evidence="10 11">
    <name type="scientific">Panagrellus redivivus</name>
    <name type="common">Microworm</name>
    <dbReference type="NCBI Taxonomy" id="6233"/>
    <lineage>
        <taxon>Eukaryota</taxon>
        <taxon>Metazoa</taxon>
        <taxon>Ecdysozoa</taxon>
        <taxon>Nematoda</taxon>
        <taxon>Chromadorea</taxon>
        <taxon>Rhabditida</taxon>
        <taxon>Tylenchina</taxon>
        <taxon>Panagrolaimomorpha</taxon>
        <taxon>Panagrolaimoidea</taxon>
        <taxon>Panagrolaimidae</taxon>
        <taxon>Panagrellus</taxon>
    </lineage>
</organism>
<keyword evidence="6" id="KW-1015">Disulfide bond</keyword>
<reference evidence="10" key="1">
    <citation type="journal article" date="2013" name="Genetics">
        <title>The draft genome and transcriptome of Panagrellus redivivus are shaped by the harsh demands of a free-living lifestyle.</title>
        <authorList>
            <person name="Srinivasan J."/>
            <person name="Dillman A.R."/>
            <person name="Macchietto M.G."/>
            <person name="Heikkinen L."/>
            <person name="Lakso M."/>
            <person name="Fracchia K.M."/>
            <person name="Antoshechkin I."/>
            <person name="Mortazavi A."/>
            <person name="Wong G."/>
            <person name="Sternberg P.W."/>
        </authorList>
    </citation>
    <scope>NUCLEOTIDE SEQUENCE [LARGE SCALE GENOMIC DNA]</scope>
    <source>
        <strain evidence="10">MT8872</strain>
    </source>
</reference>
<feature type="domain" description="Ig-like" evidence="9">
    <location>
        <begin position="3353"/>
        <end position="3435"/>
    </location>
</feature>
<dbReference type="InterPro" id="IPR003598">
    <property type="entry name" value="Ig_sub2"/>
</dbReference>
<feature type="domain" description="Ig-like" evidence="9">
    <location>
        <begin position="1193"/>
        <end position="1289"/>
    </location>
</feature>
<dbReference type="InterPro" id="IPR003599">
    <property type="entry name" value="Ig_sub"/>
</dbReference>
<dbReference type="InterPro" id="IPR050958">
    <property type="entry name" value="Cell_Adh-Cytoskel_Orgn"/>
</dbReference>
<dbReference type="Gene3D" id="2.60.40.10">
    <property type="entry name" value="Immunoglobulins"/>
    <property type="match status" value="10"/>
</dbReference>
<evidence type="ECO:0000256" key="3">
    <source>
        <dbReference type="ARBA" id="ARBA00022490"/>
    </source>
</evidence>
<evidence type="ECO:0000256" key="2">
    <source>
        <dbReference type="ARBA" id="ARBA00006692"/>
    </source>
</evidence>
<dbReference type="PROSITE" id="PS50835">
    <property type="entry name" value="IG_LIKE"/>
    <property type="match status" value="6"/>
</dbReference>
<evidence type="ECO:0000256" key="4">
    <source>
        <dbReference type="ARBA" id="ARBA00022729"/>
    </source>
</evidence>
<dbReference type="FunFam" id="2.60.40.10:FF:000107">
    <property type="entry name" value="Myosin, light chain kinase a"/>
    <property type="match status" value="1"/>
</dbReference>
<feature type="domain" description="Ig-like" evidence="9">
    <location>
        <begin position="2070"/>
        <end position="2153"/>
    </location>
</feature>
<evidence type="ECO:0000256" key="6">
    <source>
        <dbReference type="ARBA" id="ARBA00023157"/>
    </source>
</evidence>
<feature type="compositionally biased region" description="Polar residues" evidence="8">
    <location>
        <begin position="2054"/>
        <end position="2068"/>
    </location>
</feature>
<dbReference type="GO" id="GO:0007156">
    <property type="term" value="P:homophilic cell adhesion via plasma membrane adhesion molecules"/>
    <property type="evidence" value="ECO:0007669"/>
    <property type="project" value="TreeGrafter"/>
</dbReference>
<feature type="compositionally biased region" description="Low complexity" evidence="8">
    <location>
        <begin position="1478"/>
        <end position="1490"/>
    </location>
</feature>
<dbReference type="PANTHER" id="PTHR45080:SF8">
    <property type="entry name" value="IG-LIKE DOMAIN-CONTAINING PROTEIN"/>
    <property type="match status" value="1"/>
</dbReference>
<evidence type="ECO:0000256" key="5">
    <source>
        <dbReference type="ARBA" id="ARBA00022737"/>
    </source>
</evidence>
<proteinExistence type="inferred from homology"/>
<feature type="compositionally biased region" description="Basic and acidic residues" evidence="8">
    <location>
        <begin position="1494"/>
        <end position="1526"/>
    </location>
</feature>
<accession>A0A7E4VJ05</accession>
<dbReference type="SMART" id="SM00409">
    <property type="entry name" value="IG"/>
    <property type="match status" value="10"/>
</dbReference>
<dbReference type="InterPro" id="IPR013098">
    <property type="entry name" value="Ig_I-set"/>
</dbReference>
<comment type="similarity">
    <text evidence="2">Belongs to the protein kinase superfamily. CAMK Ser/Thr protein kinase family.</text>
</comment>
<evidence type="ECO:0000259" key="9">
    <source>
        <dbReference type="PROSITE" id="PS50835"/>
    </source>
</evidence>
<feature type="region of interest" description="Disordered" evidence="8">
    <location>
        <begin position="310"/>
        <end position="367"/>
    </location>
</feature>
<dbReference type="InterPro" id="IPR013783">
    <property type="entry name" value="Ig-like_fold"/>
</dbReference>
<dbReference type="WBParaSite" id="Pan_g21404.t1">
    <property type="protein sequence ID" value="Pan_g21404.t1"/>
    <property type="gene ID" value="Pan_g21404"/>
</dbReference>
<dbReference type="PANTHER" id="PTHR45080">
    <property type="entry name" value="CONTACTIN 5"/>
    <property type="match status" value="1"/>
</dbReference>
<feature type="region of interest" description="Disordered" evidence="8">
    <location>
        <begin position="1654"/>
        <end position="1754"/>
    </location>
</feature>
<sequence>MADHNQEGRQDGVLQPLPPLIMPDSDNQAPPSGIATNRETVVRHVTPDGKTREQTHLVRHEGAQDLFFTEEHWSSEIKSFVAFTPPKFKQVIKAYRVSQTDRLTLVVEVDSEPPALFEWFCNDRPVALDRARFHVRTNLNITTLTVDSPAEGVYSCAARNPAGTSKSYGYIAVIDEATRQKLLNSTETLQTNTLSITQYGGVLARPPKFTSQVPHLTLKPGAEAILDVEVDSTSPVKFIWYVNGRRVTPSSPNVDFYEPSGTRSIVQFKLPEAGQYTVVAQNEYGIAKSSAFLEIEKDSNVSSHLHLLSQQSYRPAAPPAATRTRGASSTQPFPISTGSTTQRSSSVPRTRSPESAANTRTLAPRSYETESFVEIDSHTITKFAKPPSPSPNDSRFTPQPPAFINQLPAEITVTPNDKLTLTAEVVAAPPAEIKWNVNGFEIRKSKNYSLENVHNKSTLVVHPPVKLGRYNATARNELGIITMGTTVHPPTAVLPEFVESAIVASSLEAGDDSSDESQATVRMNDSGNETEERANAQGRPFPRKPTLLGKPASEVMVPKNYPLVLDFEVAAYPEAKIAWFLNNFELKPTNQISILKVAPNHSRLIVKNPGDGLYRAQATNNLGTIAYETRVFTEVNPVNERLIFTRRPSPDRTVPIYKLRRTAHKNQRDDLPKAPKIVTGFAPTHRVKVSEPLVLDVEAEAIPEANFQWRVNNFEVKPNKSVKIERVDENRSRIVFLQPTEGRYEVIAQNYLGKDSLSTKVIVDYAFGDDNRFPVFVDALPATTILAADTLDQVMVVVVRTSEPGSFRWFADGGELESNNGHEILCEPFKSTLIIRCAVKNNTEYAVEFTNSLGIIHSKTTVMTSPKRRPKTPQEPRPPRFVELLSSTAIAQGEVLEARVTLGEDTLPCAFDWYLKGEKIVPELVESTDFESVVRIPDASQDMSGLLVAIAKNELGQAESSMHFIVVDGAGEKQIKIIQDQMISTPQDIEEEPVEEPAPVAEVEVEAAVDFDFSKAPQQQDFTIEAPTPIVEDQVIENIENIPTEAEVTDIEPDSATIAAANVIAESITNSLLSFAFPKQPEPEKPATAPDSLESSPEAPEIKVTNTSEDFSKTTNITKREGLTAFVETITCITHPGIPESYSLLVKVAETLAQSLVAKIIVEAMDEAAHELATAYNTSESETDEDGKPIISPSITLAPTFEISKETYNITSGENVTIHTRVLGAPCQTVEWYKDGEHVEEDDHISIITTDGHTQLVMKNVDKPRGGTYECRATNPYGCAAYQCTIHVTDPDGQVPGPYITDVTMQEPKSADANVASVLAHIEVNRKDDYSIQEVIVEHFPVEFVEASAKSKLSGRRRSRDEKKKKRLSMESMLSEGSEVDRLETIEEPPDDGHGFRDLTTPIPPIDEAPPAAIGEPVAEAPIETQEIAQQQPPEVEAKRESEAVEKPVEAVLDVEKQQQQPELGARAEQQQIDVEAEPVVEQQQSEVSVKTNLEAKAHQEEPTVKEQLKVEPEHEQQQKVEEVSEKQQLAEPEQPTEQQKVEEVAPLTEQELPVTAEPVVEQQQLQTPVETAVAPETPQEQPEQQEPNVETEISEKQQLAASVPPSEQQKPEEPTLLAEQQQPESPTIKIKQLTPIKDLPDVTIEQQQGDINVEVELQLEQPKIETEETAIKEQEPTEPEQQKPEPTSETEQQAEVIIAKLTPIEDLPAVTAEVEATTEAVPETEQIPQPDQQNPIESPEPSEEQLIALLAAQSTDLEPIQQESPSPTSALDSLEDQLKKLQKDIDQSLPQEMTSDFGAIEEEEETFDFVSKQDVKLSGEGPEAVVEGTIPQSPTASASMQFGIPEISITDESGEEFAHVDEVYVESPVINVEVTRKPIHFTYHLKIVEPQFFVVSADVVGVAINNQKIVVVNEELAKLPNDNNVEVRLKSPALTKENVVYTWIQKKETGDDEISETWVLNRLEEPTSPTSPEATTTTNVEATYIGSTHSVAQISLFEPSKLLSEVLSEIPKSLTQSTTTEQPYFTAREDHTVTEEKTAEGADVTLPDDNEETPSFTEATSMSEMNSPPSFRQDIADSVFTVGEPAQLKAIVIGNPQPEVKWFVDGDEIHADKDYEIVYEDGVSVLRLRHVYAEDEGEYVCEAFNVAGRSASKCYVKVQDTVRTTDAHPEHQMPISDSFFFRKIKRLHHSLPRNAPSPTPLKKTQSSTKAAADIPNVVRTYTTEDGVEVSLTENFVIYKYLETDYADIAIQIKADFSSVFLNASVWPLGADIMNWSTPTASTDVETIVAGGDAFHIEEDNRRFSRNSDWEPTSEITLLPGNTRVAALTEKTLFPGSEVSESEKMARTTEYIESICDINAIFNDLNDHMKAATLPTKANRVVDERIEAPLPAVKLYHTQSFDKSVEDAPPVGFMRSLTIPAAPESGRRTPLLMKSSNWRCQSAKVVDITEEWIISKDEESLEAHGFFCPVRDLTPVPPEGYSPVPDHYEPPQQLQYSRSPPRRPSPKKQLSPEDVQLLQDTVDEVTSDAEEARKQYQSDMDDDAIEIERVILEMSEQLAQAAPVSKAQAEANEELLRTRLAEMILNIPHGHAPSPSKHNPAENYELIKEPINLLRNKLSKLEEHLIFDEEASIREELARIDRERKERSSKAPPDVERKEKLLRRRSENLARMTPLIHVVKNKLTTLEDVVDDTEEKTAARASGKATPASDRKTIHELLLRINSEINNIHDFCKRSHHIDSLNTVVDVLSKVCTHLDAILDTLRQWQEIPLLPKLEHVQHVSPVAASSPNRDSLPAVDNHATINIDLKKDEEHEMTNTFVMFTSGSHDKPTIGTSTSATLSKAEEHLSTSFTHVHAGSIITIPERISAFFQWRPTPKPRLIYTQKQESMDRSMPTVAAPSSAQTAIVEVPYIHLTAPTCQPSSSDTNMEVSIHLRRRGDHQTAVVLLPQKNVNTRLRQFMTGDTNSIQMFCEESDAGNDTDTTSAFFCGGVKTFLPNLIEEESSDVMSYLSYDSPLSRAKFTGSWKAIPGELSRGPSPSNCLVIPTHREQFAESTNASDDESSFFEVTNVRNSLNENFELSRKRRNYKVNAVLFPEQRVATEVTFMQDQVDVDVEKVSEKDRDSVVMLEEAYHQDAVRLKEAPINDEFDRDATPTPWDGGDHLETASSISARTNKTAELSVSVNAKSVADKVYVHLEEIPWGEVAMTIPENASSLNDDEISARSSILFNVIVAENQDEAKSQKSDAVSHRSSQKSIATSATASQPSLNFPTYVIKHSSTASITCELNNYVNRESDIVWYKGKEPVPKIRGKFDRISHDLLEVLVVNKIDYSDSELYSIMVNGELYPVAYLIVEPSVSESENKLEDNKFKTASSTMFVMEGQQTTISCQLKDNTSDVVWYKDQEPLVESHRIHTEVTEDGTHNVIIEDVDLSDQGTYYAYSDDYSIYVTLVVEEKIDEKEVVVSGPDTDDEDLNDYIVPPGSTATIACELESTEFLRDLVWQRNNSDLPLSSDKLEHVINGNKHYLIIHNAQPEDSGVYSVRINDTQFKVAQITITEGTQSLGGSRLKRISNNSLISTRSRE</sequence>
<keyword evidence="4" id="KW-0732">Signal</keyword>
<keyword evidence="10" id="KW-1185">Reference proteome</keyword>
<keyword evidence="3" id="KW-0963">Cytoplasm</keyword>
<name>A0A7E4VJ05_PANRE</name>
<dbReference type="SUPFAM" id="SSF48726">
    <property type="entry name" value="Immunoglobulin"/>
    <property type="match status" value="10"/>
</dbReference>
<feature type="region of interest" description="Disordered" evidence="8">
    <location>
        <begin position="2477"/>
        <end position="2515"/>
    </location>
</feature>
<dbReference type="InterPro" id="IPR007110">
    <property type="entry name" value="Ig-like_dom"/>
</dbReference>
<feature type="compositionally biased region" description="Basic and acidic residues" evidence="8">
    <location>
        <begin position="1663"/>
        <end position="1684"/>
    </location>
</feature>
<feature type="region of interest" description="Disordered" evidence="8">
    <location>
        <begin position="1348"/>
        <end position="1379"/>
    </location>
</feature>
<protein>
    <submittedName>
        <fullName evidence="11">Ig-like domain-containing protein</fullName>
    </submittedName>
</protein>
<feature type="compositionally biased region" description="Polar residues" evidence="8">
    <location>
        <begin position="3248"/>
        <end position="3259"/>
    </location>
</feature>
<feature type="compositionally biased region" description="Polar residues" evidence="8">
    <location>
        <begin position="1727"/>
        <end position="1737"/>
    </location>
</feature>
<dbReference type="Pfam" id="PF07679">
    <property type="entry name" value="I-set"/>
    <property type="match status" value="7"/>
</dbReference>
<dbReference type="InterPro" id="IPR036179">
    <property type="entry name" value="Ig-like_dom_sf"/>
</dbReference>
<comment type="subcellular location">
    <subcellularLocation>
        <location evidence="1">Cytoplasm</location>
        <location evidence="1">Myofibril</location>
        <location evidence="1">Sarcomere</location>
        <location evidence="1">A band</location>
    </subcellularLocation>
</comment>
<feature type="domain" description="Ig-like" evidence="9">
    <location>
        <begin position="207"/>
        <end position="294"/>
    </location>
</feature>
<feature type="compositionally biased region" description="Low complexity" evidence="8">
    <location>
        <begin position="310"/>
        <end position="325"/>
    </location>
</feature>
<feature type="region of interest" description="Disordered" evidence="8">
    <location>
        <begin position="1077"/>
        <end position="1107"/>
    </location>
</feature>
<reference evidence="11" key="2">
    <citation type="submission" date="2020-10" db="UniProtKB">
        <authorList>
            <consortium name="WormBaseParasite"/>
        </authorList>
    </citation>
    <scope>IDENTIFICATION</scope>
</reference>
<feature type="region of interest" description="Disordered" evidence="8">
    <location>
        <begin position="3238"/>
        <end position="3259"/>
    </location>
</feature>
<feature type="domain" description="Ig-like" evidence="9">
    <location>
        <begin position="86"/>
        <end position="172"/>
    </location>
</feature>
<feature type="region of interest" description="Disordered" evidence="8">
    <location>
        <begin position="508"/>
        <end position="549"/>
    </location>
</feature>
<keyword evidence="7" id="KW-0393">Immunoglobulin domain</keyword>
<feature type="compositionally biased region" description="Polar residues" evidence="8">
    <location>
        <begin position="25"/>
        <end position="34"/>
    </location>
</feature>
<feature type="compositionally biased region" description="Polar residues" evidence="8">
    <location>
        <begin position="1597"/>
        <end position="1609"/>
    </location>
</feature>
<keyword evidence="5" id="KW-0677">Repeat</keyword>
<dbReference type="GO" id="GO:0031672">
    <property type="term" value="C:A band"/>
    <property type="evidence" value="ECO:0007669"/>
    <property type="project" value="UniProtKB-SubCell"/>
</dbReference>
<feature type="compositionally biased region" description="Low complexity" evidence="8">
    <location>
        <begin position="1685"/>
        <end position="1694"/>
    </location>
</feature>
<feature type="compositionally biased region" description="Low complexity" evidence="8">
    <location>
        <begin position="2490"/>
        <end position="2499"/>
    </location>
</feature>
<feature type="compositionally biased region" description="Basic residues" evidence="8">
    <location>
        <begin position="1353"/>
        <end position="1367"/>
    </location>
</feature>
<evidence type="ECO:0000313" key="10">
    <source>
        <dbReference type="Proteomes" id="UP000492821"/>
    </source>
</evidence>
<feature type="compositionally biased region" description="Polar residues" evidence="8">
    <location>
        <begin position="516"/>
        <end position="527"/>
    </location>
</feature>
<feature type="region of interest" description="Disordered" evidence="8">
    <location>
        <begin position="3145"/>
        <end position="3168"/>
    </location>
</feature>
<feature type="compositionally biased region" description="Low complexity" evidence="8">
    <location>
        <begin position="1709"/>
        <end position="1726"/>
    </location>
</feature>
<evidence type="ECO:0000256" key="1">
    <source>
        <dbReference type="ARBA" id="ARBA00004161"/>
    </source>
</evidence>
<evidence type="ECO:0000256" key="7">
    <source>
        <dbReference type="ARBA" id="ARBA00023319"/>
    </source>
</evidence>
<dbReference type="GO" id="GO:0005886">
    <property type="term" value="C:plasma membrane"/>
    <property type="evidence" value="ECO:0007669"/>
    <property type="project" value="TreeGrafter"/>
</dbReference>
<evidence type="ECO:0000313" key="11">
    <source>
        <dbReference type="WBParaSite" id="Pan_g21404.t1"/>
    </source>
</evidence>
<feature type="domain" description="Ig-like" evidence="9">
    <location>
        <begin position="3464"/>
        <end position="3554"/>
    </location>
</feature>
<evidence type="ECO:0000256" key="8">
    <source>
        <dbReference type="SAM" id="MobiDB-lite"/>
    </source>
</evidence>
<feature type="region of interest" description="Disordered" evidence="8">
    <location>
        <begin position="2034"/>
        <end position="2068"/>
    </location>
</feature>